<evidence type="ECO:0000259" key="1">
    <source>
        <dbReference type="PROSITE" id="PS50943"/>
    </source>
</evidence>
<gene>
    <name evidence="2" type="ORF">EV700_1558</name>
</gene>
<evidence type="ECO:0000313" key="2">
    <source>
        <dbReference type="EMBL" id="RZU47165.1"/>
    </source>
</evidence>
<dbReference type="InterPro" id="IPR010982">
    <property type="entry name" value="Lambda_DNA-bd_dom_sf"/>
</dbReference>
<dbReference type="OrthoDB" id="9803379at2"/>
<feature type="domain" description="HTH cro/C1-type" evidence="1">
    <location>
        <begin position="17"/>
        <end position="72"/>
    </location>
</feature>
<dbReference type="CDD" id="cd00093">
    <property type="entry name" value="HTH_XRE"/>
    <property type="match status" value="1"/>
</dbReference>
<keyword evidence="3" id="KW-1185">Reference proteome</keyword>
<dbReference type="SUPFAM" id="SSF47413">
    <property type="entry name" value="lambda repressor-like DNA-binding domains"/>
    <property type="match status" value="1"/>
</dbReference>
<dbReference type="RefSeq" id="WP_130412416.1">
    <property type="nucleotide sequence ID" value="NZ_SHKX01000011.1"/>
</dbReference>
<comment type="caution">
    <text evidence="2">The sequence shown here is derived from an EMBL/GenBank/DDBJ whole genome shotgun (WGS) entry which is preliminary data.</text>
</comment>
<protein>
    <submittedName>
        <fullName evidence="2">Helix-turn-helix protein</fullName>
    </submittedName>
</protein>
<dbReference type="Proteomes" id="UP000292423">
    <property type="component" value="Unassembled WGS sequence"/>
</dbReference>
<dbReference type="SMART" id="SM00530">
    <property type="entry name" value="HTH_XRE"/>
    <property type="match status" value="1"/>
</dbReference>
<sequence>MTRSINTVEMNALRAWLKTARESQGLSMRALADRLDQPHSYVQRVEEGERRLDVVEFIWYCRALGLDALDGVREILKASEQA</sequence>
<accession>A0A4Q7ZB65</accession>
<name>A0A4Q7ZB65_9GAMM</name>
<dbReference type="AlphaFoldDB" id="A0A4Q7ZB65"/>
<organism evidence="2 3">
    <name type="scientific">Fluviicoccus keumensis</name>
    <dbReference type="NCBI Taxonomy" id="1435465"/>
    <lineage>
        <taxon>Bacteria</taxon>
        <taxon>Pseudomonadati</taxon>
        <taxon>Pseudomonadota</taxon>
        <taxon>Gammaproteobacteria</taxon>
        <taxon>Moraxellales</taxon>
        <taxon>Moraxellaceae</taxon>
        <taxon>Fluviicoccus</taxon>
    </lineage>
</organism>
<dbReference type="Pfam" id="PF01381">
    <property type="entry name" value="HTH_3"/>
    <property type="match status" value="1"/>
</dbReference>
<evidence type="ECO:0000313" key="3">
    <source>
        <dbReference type="Proteomes" id="UP000292423"/>
    </source>
</evidence>
<dbReference type="Gene3D" id="1.10.260.40">
    <property type="entry name" value="lambda repressor-like DNA-binding domains"/>
    <property type="match status" value="1"/>
</dbReference>
<dbReference type="EMBL" id="SHKX01000011">
    <property type="protein sequence ID" value="RZU47165.1"/>
    <property type="molecule type" value="Genomic_DNA"/>
</dbReference>
<dbReference type="InterPro" id="IPR001387">
    <property type="entry name" value="Cro/C1-type_HTH"/>
</dbReference>
<dbReference type="PROSITE" id="PS50943">
    <property type="entry name" value="HTH_CROC1"/>
    <property type="match status" value="1"/>
</dbReference>
<reference evidence="2 3" key="1">
    <citation type="submission" date="2019-02" db="EMBL/GenBank/DDBJ databases">
        <title>Genomic Encyclopedia of Type Strains, Phase IV (KMG-IV): sequencing the most valuable type-strain genomes for metagenomic binning, comparative biology and taxonomic classification.</title>
        <authorList>
            <person name="Goeker M."/>
        </authorList>
    </citation>
    <scope>NUCLEOTIDE SEQUENCE [LARGE SCALE GENOMIC DNA]</scope>
    <source>
        <strain evidence="2 3">DSM 105135</strain>
    </source>
</reference>
<dbReference type="GO" id="GO:0003677">
    <property type="term" value="F:DNA binding"/>
    <property type="evidence" value="ECO:0007669"/>
    <property type="project" value="InterPro"/>
</dbReference>
<proteinExistence type="predicted"/>